<dbReference type="CDD" id="cd05120">
    <property type="entry name" value="APH_ChoK_like"/>
    <property type="match status" value="1"/>
</dbReference>
<proteinExistence type="predicted"/>
<dbReference type="EMBL" id="FJOG01000064">
    <property type="protein sequence ID" value="CZR69067.1"/>
    <property type="molecule type" value="Genomic_DNA"/>
</dbReference>
<dbReference type="InterPro" id="IPR051678">
    <property type="entry name" value="AGP_Transferase"/>
</dbReference>
<dbReference type="Proteomes" id="UP000184330">
    <property type="component" value="Unassembled WGS sequence"/>
</dbReference>
<evidence type="ECO:0000313" key="2">
    <source>
        <dbReference type="EMBL" id="CZR69067.1"/>
    </source>
</evidence>
<accession>A0A1L7XVP1</accession>
<dbReference type="Gene3D" id="3.90.1200.10">
    <property type="match status" value="1"/>
</dbReference>
<protein>
    <recommendedName>
        <fullName evidence="1">Aminoglycoside phosphotransferase domain-containing protein</fullName>
    </recommendedName>
</protein>
<name>A0A1L7XVP1_9HELO</name>
<feature type="domain" description="Aminoglycoside phosphotransferase" evidence="1">
    <location>
        <begin position="87"/>
        <end position="286"/>
    </location>
</feature>
<dbReference type="Pfam" id="PF01636">
    <property type="entry name" value="APH"/>
    <property type="match status" value="1"/>
</dbReference>
<keyword evidence="3" id="KW-1185">Reference proteome</keyword>
<dbReference type="InterPro" id="IPR011009">
    <property type="entry name" value="Kinase-like_dom_sf"/>
</dbReference>
<dbReference type="PANTHER" id="PTHR21310">
    <property type="entry name" value="AMINOGLYCOSIDE PHOSPHOTRANSFERASE-RELATED-RELATED"/>
    <property type="match status" value="1"/>
</dbReference>
<reference evidence="2 3" key="1">
    <citation type="submission" date="2016-03" db="EMBL/GenBank/DDBJ databases">
        <authorList>
            <person name="Ploux O."/>
        </authorList>
    </citation>
    <scope>NUCLEOTIDE SEQUENCE [LARGE SCALE GENOMIC DNA]</scope>
    <source>
        <strain evidence="2 3">UAMH 11012</strain>
    </source>
</reference>
<sequence>MAPCNTNQGPYLLSSMLPSSEDTYFKDTAFFACGNISLPTPADVRRAAGPTTTLYKPAPVVFASLNLIVKYGPTITVTEGQCLWAIRHLLPSVPVPEVYGWCREQGETFIYMQLVEGITLEQAWPNFDIEDKYEICKQLQRILENLRQLKQDPSSPFVGDINQERLHDVVFQISKSSGPFTTVAAFNDWLATLRSGAPPGLNVDYGPWRSGLLDDIPIVFTHADLHRSNIMVSQDANGVPRITAIIDWHQSGWYPASWEFYKTRLTCKAKDQWELEFILEFLQAYRGYIAWEYFLQGVAL</sequence>
<evidence type="ECO:0000313" key="3">
    <source>
        <dbReference type="Proteomes" id="UP000184330"/>
    </source>
</evidence>
<dbReference type="PANTHER" id="PTHR21310:SF54">
    <property type="entry name" value="AMINOGLYCOSIDE PHOSPHOTRANSFERASE DOMAIN-CONTAINING PROTEIN"/>
    <property type="match status" value="1"/>
</dbReference>
<evidence type="ECO:0000259" key="1">
    <source>
        <dbReference type="Pfam" id="PF01636"/>
    </source>
</evidence>
<dbReference type="SUPFAM" id="SSF56112">
    <property type="entry name" value="Protein kinase-like (PK-like)"/>
    <property type="match status" value="1"/>
</dbReference>
<organism evidence="2 3">
    <name type="scientific">Phialocephala subalpina</name>
    <dbReference type="NCBI Taxonomy" id="576137"/>
    <lineage>
        <taxon>Eukaryota</taxon>
        <taxon>Fungi</taxon>
        <taxon>Dikarya</taxon>
        <taxon>Ascomycota</taxon>
        <taxon>Pezizomycotina</taxon>
        <taxon>Leotiomycetes</taxon>
        <taxon>Helotiales</taxon>
        <taxon>Mollisiaceae</taxon>
        <taxon>Phialocephala</taxon>
        <taxon>Phialocephala fortinii species complex</taxon>
    </lineage>
</organism>
<dbReference type="InterPro" id="IPR002575">
    <property type="entry name" value="Aminoglycoside_PTrfase"/>
</dbReference>
<dbReference type="AlphaFoldDB" id="A0A1L7XVP1"/>
<gene>
    <name evidence="2" type="ORF">PAC_18968</name>
</gene>
<dbReference type="OrthoDB" id="5404599at2759"/>